<evidence type="ECO:0000313" key="6">
    <source>
        <dbReference type="Proteomes" id="UP000030651"/>
    </source>
</evidence>
<dbReference type="GO" id="GO:0008270">
    <property type="term" value="F:zinc ion binding"/>
    <property type="evidence" value="ECO:0007669"/>
    <property type="project" value="UniProtKB-KW"/>
</dbReference>
<dbReference type="Pfam" id="PF24883">
    <property type="entry name" value="NPHP3_N"/>
    <property type="match status" value="1"/>
</dbReference>
<dbReference type="GeneID" id="19276276"/>
<organism evidence="5 6">
    <name type="scientific">Pestalotiopsis fici (strain W106-1 / CGMCC3.15140)</name>
    <dbReference type="NCBI Taxonomy" id="1229662"/>
    <lineage>
        <taxon>Eukaryota</taxon>
        <taxon>Fungi</taxon>
        <taxon>Dikarya</taxon>
        <taxon>Ascomycota</taxon>
        <taxon>Pezizomycotina</taxon>
        <taxon>Sordariomycetes</taxon>
        <taxon>Xylariomycetidae</taxon>
        <taxon>Amphisphaeriales</taxon>
        <taxon>Sporocadaceae</taxon>
        <taxon>Pestalotiopsis</taxon>
    </lineage>
</organism>
<dbReference type="InterPro" id="IPR027417">
    <property type="entry name" value="P-loop_NTPase"/>
</dbReference>
<reference evidence="6" key="1">
    <citation type="journal article" date="2015" name="BMC Genomics">
        <title>Genomic and transcriptomic analysis of the endophytic fungus Pestalotiopsis fici reveals its lifestyle and high potential for synthesis of natural products.</title>
        <authorList>
            <person name="Wang X."/>
            <person name="Zhang X."/>
            <person name="Liu L."/>
            <person name="Xiang M."/>
            <person name="Wang W."/>
            <person name="Sun X."/>
            <person name="Che Y."/>
            <person name="Guo L."/>
            <person name="Liu G."/>
            <person name="Guo L."/>
            <person name="Wang C."/>
            <person name="Yin W.B."/>
            <person name="Stadler M."/>
            <person name="Zhang X."/>
            <person name="Liu X."/>
        </authorList>
    </citation>
    <scope>NUCLEOTIDE SEQUENCE [LARGE SCALE GENOMIC DNA]</scope>
    <source>
        <strain evidence="6">W106-1 / CGMCC3.15140</strain>
    </source>
</reference>
<dbReference type="EMBL" id="KI912116">
    <property type="protein sequence ID" value="ETS77389.1"/>
    <property type="molecule type" value="Genomic_DNA"/>
</dbReference>
<dbReference type="Gene3D" id="3.30.160.60">
    <property type="entry name" value="Classic Zinc Finger"/>
    <property type="match status" value="2"/>
</dbReference>
<dbReference type="PROSITE" id="PS00028">
    <property type="entry name" value="ZINC_FINGER_C2H2_1"/>
    <property type="match status" value="2"/>
</dbReference>
<dbReference type="OrthoDB" id="21416at2759"/>
<evidence type="ECO:0000256" key="1">
    <source>
        <dbReference type="ARBA" id="ARBA00022737"/>
    </source>
</evidence>
<feature type="domain" description="C2H2-type" evidence="4">
    <location>
        <begin position="974"/>
        <end position="1001"/>
    </location>
</feature>
<keyword evidence="6" id="KW-1185">Reference proteome</keyword>
<gene>
    <name evidence="5" type="ORF">PFICI_11263</name>
</gene>
<dbReference type="SUPFAM" id="SSF52540">
    <property type="entry name" value="P-loop containing nucleoside triphosphate hydrolases"/>
    <property type="match status" value="1"/>
</dbReference>
<keyword evidence="1" id="KW-0677">Repeat</keyword>
<dbReference type="PROSITE" id="PS50157">
    <property type="entry name" value="ZINC_FINGER_C2H2_2"/>
    <property type="match status" value="2"/>
</dbReference>
<sequence length="1050" mass="121842">MSDNHQQSSFDKAIGEFTQDLRRRDVEDFHSTKLHHLKTTIANLQAEQHSHRRLQDLTRLQRFLEAIEQFGKVISTFYRNNDVLAFVWGPLKFLLQATSINDKAFGEVLSAYEHMGENLPLLVQCQGLFRVRPHMVRVLALMYEGILKFQRIILRYFQQPLWQRVFSESWTTCKSRFSNIFRDIAQHRSLIESQATPSQVEEIQENIQRSRQAQEIEFDEQNERRLGEVHNWLRPADVDVDHATFLKVRADYPGTGKWLLENESFKDWFHPQYAPVPPLLWLSGIPGAGKTMLASLVVQKASELKPAPTVLYFYCKHENPERDNFVALGRSLLAQFLHHNNELLPSFYQKFCRSGQVVLSSPILVEELLTLAFGNCKSAYIILDGLDECPRDQRKYITKWFRKLIEDLPSKEADRLRCLFVSQDDGPARKDFDDLASIKIADEDTQHDIEEYCRVQARKLLENNPSLPGEKVDWIAMTVSKSVKGRLPHHSCSFFFIHSLTRHQGLFLLASLIWTNLSNHTSIERLEKELEPNVFPKQINDAYRRIMVRINEQAVPEAREDSLRLLRWLVCAKRPLKWHEIQVMNSVNRDERRIAFERQSFIKHPKDLLASLVEKRSDGSLDFCHLSVKFFLLEEEGYVEPSSEELNLAILCIDYLNLPAFILPPTKEGVLNGDYGFMDYAALFWLRHMEVGIALKDGEKEEVMEDLSESLEILIDRHWNSPTIQLTLAKRHSDKLQHFRELPFYDQLEQAVASTKQQLKKFGNTKMEENALNLARMVCDVRRILESTINDDSQHIDRTFIEERYGTNIYKCPRFSCQFFTVGFISAAERDKHISKHERPFRCTDETCVGYTFGFSTTVEREKHMRENHSEGTVQDEEFPTEQDVYRSILDQQNAAERRKSPDPPNRDDGTGDATTAASEEALSEAESEVEPQYQPRLKRPRQTEFKCPYCKIVYRKRYNLSSHLLSHASQRSHVCEVCGLGFARPNDLKRHKNTHTGDKSFVCGGFLRNGASWGCGRSFARGDTLDKHYESKVGRACIQPLLQEQETVE</sequence>
<protein>
    <recommendedName>
        <fullName evidence="4">C2H2-type domain-containing protein</fullName>
    </recommendedName>
</protein>
<feature type="compositionally biased region" description="Basic and acidic residues" evidence="3">
    <location>
        <begin position="896"/>
        <end position="910"/>
    </location>
</feature>
<dbReference type="AlphaFoldDB" id="W3WUB5"/>
<dbReference type="OMA" id="CHRLVEY"/>
<dbReference type="eggNOG" id="KOG1721">
    <property type="taxonomic scope" value="Eukaryota"/>
</dbReference>
<proteinExistence type="predicted"/>
<evidence type="ECO:0000313" key="5">
    <source>
        <dbReference type="EMBL" id="ETS77389.1"/>
    </source>
</evidence>
<evidence type="ECO:0000256" key="2">
    <source>
        <dbReference type="PROSITE-ProRule" id="PRU00042"/>
    </source>
</evidence>
<keyword evidence="2" id="KW-0862">Zinc</keyword>
<dbReference type="Proteomes" id="UP000030651">
    <property type="component" value="Unassembled WGS sequence"/>
</dbReference>
<dbReference type="RefSeq" id="XP_007838035.1">
    <property type="nucleotide sequence ID" value="XM_007839844.1"/>
</dbReference>
<feature type="domain" description="C2H2-type" evidence="4">
    <location>
        <begin position="946"/>
        <end position="973"/>
    </location>
</feature>
<dbReference type="Gene3D" id="3.40.50.300">
    <property type="entry name" value="P-loop containing nucleotide triphosphate hydrolases"/>
    <property type="match status" value="1"/>
</dbReference>
<dbReference type="SUPFAM" id="SSF57667">
    <property type="entry name" value="beta-beta-alpha zinc fingers"/>
    <property type="match status" value="1"/>
</dbReference>
<dbReference type="InParanoid" id="W3WUB5"/>
<evidence type="ECO:0000259" key="4">
    <source>
        <dbReference type="PROSITE" id="PS50157"/>
    </source>
</evidence>
<accession>W3WUB5</accession>
<dbReference type="InterPro" id="IPR056884">
    <property type="entry name" value="NPHP3-like_N"/>
</dbReference>
<keyword evidence="2" id="KW-0479">Metal-binding</keyword>
<feature type="region of interest" description="Disordered" evidence="3">
    <location>
        <begin position="893"/>
        <end position="938"/>
    </location>
</feature>
<dbReference type="KEGG" id="pfy:PFICI_11263"/>
<keyword evidence="2" id="KW-0863">Zinc-finger</keyword>
<dbReference type="PANTHER" id="PTHR10039">
    <property type="entry name" value="AMELOGENIN"/>
    <property type="match status" value="1"/>
</dbReference>
<dbReference type="InterPro" id="IPR036236">
    <property type="entry name" value="Znf_C2H2_sf"/>
</dbReference>
<dbReference type="HOGENOM" id="CLU_002406_3_0_1"/>
<dbReference type="PANTHER" id="PTHR10039:SF14">
    <property type="entry name" value="NACHT DOMAIN-CONTAINING PROTEIN"/>
    <property type="match status" value="1"/>
</dbReference>
<feature type="region of interest" description="Disordered" evidence="3">
    <location>
        <begin position="863"/>
        <end position="882"/>
    </location>
</feature>
<dbReference type="InterPro" id="IPR013087">
    <property type="entry name" value="Znf_C2H2_type"/>
</dbReference>
<name>W3WUB5_PESFW</name>
<dbReference type="Pfam" id="PF00096">
    <property type="entry name" value="zf-C2H2"/>
    <property type="match status" value="2"/>
</dbReference>
<dbReference type="InterPro" id="IPR056125">
    <property type="entry name" value="DUF7708"/>
</dbReference>
<dbReference type="Pfam" id="PF24809">
    <property type="entry name" value="DUF7708"/>
    <property type="match status" value="1"/>
</dbReference>
<dbReference type="SMART" id="SM00355">
    <property type="entry name" value="ZnF_C2H2"/>
    <property type="match status" value="4"/>
</dbReference>
<evidence type="ECO:0000256" key="3">
    <source>
        <dbReference type="SAM" id="MobiDB-lite"/>
    </source>
</evidence>